<organism evidence="1 2">
    <name type="scientific">Sphingobacterium spiritivorum ATCC 33300</name>
    <dbReference type="NCBI Taxonomy" id="525372"/>
    <lineage>
        <taxon>Bacteria</taxon>
        <taxon>Pseudomonadati</taxon>
        <taxon>Bacteroidota</taxon>
        <taxon>Sphingobacteriia</taxon>
        <taxon>Sphingobacteriales</taxon>
        <taxon>Sphingobacteriaceae</taxon>
        <taxon>Sphingobacterium</taxon>
    </lineage>
</organism>
<dbReference type="HOGENOM" id="CLU_3239785_0_0_10"/>
<dbReference type="Proteomes" id="UP000006241">
    <property type="component" value="Unassembled WGS sequence"/>
</dbReference>
<evidence type="ECO:0000313" key="2">
    <source>
        <dbReference type="Proteomes" id="UP000006241"/>
    </source>
</evidence>
<evidence type="ECO:0000313" key="1">
    <source>
        <dbReference type="EMBL" id="EEI92910.1"/>
    </source>
</evidence>
<protein>
    <submittedName>
        <fullName evidence="1">Uncharacterized protein</fullName>
    </submittedName>
</protein>
<sequence length="43" mass="4965">MFCNYKAEFKFSLIYNKPTLAKENSINTGTDITKINTYSPKTQ</sequence>
<reference evidence="1 2" key="1">
    <citation type="submission" date="2009-01" db="EMBL/GenBank/DDBJ databases">
        <authorList>
            <person name="Qin X."/>
            <person name="Bachman B."/>
            <person name="Battles P."/>
            <person name="Bell A."/>
            <person name="Bess C."/>
            <person name="Bickham C."/>
            <person name="Chaboub L."/>
            <person name="Chen D."/>
            <person name="Coyle M."/>
            <person name="Deiros D.R."/>
            <person name="Dinh H."/>
            <person name="Forbes L."/>
            <person name="Fowler G."/>
            <person name="Francisco L."/>
            <person name="Fu Q."/>
            <person name="Gubbala S."/>
            <person name="Hale W."/>
            <person name="Han Y."/>
            <person name="Hemphill L."/>
            <person name="Highlander S.K."/>
            <person name="Hirani K."/>
            <person name="Hogues M."/>
            <person name="Jackson L."/>
            <person name="Jakkamsetti A."/>
            <person name="Javaid M."/>
            <person name="Jiang H."/>
            <person name="Korchina V."/>
            <person name="Kovar C."/>
            <person name="Lara F."/>
            <person name="Lee S."/>
            <person name="Mata R."/>
            <person name="Mathew T."/>
            <person name="Moen C."/>
            <person name="Morales K."/>
            <person name="Munidasa M."/>
            <person name="Nazareth L."/>
            <person name="Ngo R."/>
            <person name="Nguyen L."/>
            <person name="Okwuonu G."/>
            <person name="Ongeri F."/>
            <person name="Patil S."/>
            <person name="Petrosino J."/>
            <person name="Pham C."/>
            <person name="Pham P."/>
            <person name="Pu L.-L."/>
            <person name="Puazo M."/>
            <person name="Raj R."/>
            <person name="Reid J."/>
            <person name="Rouhana J."/>
            <person name="Saada N."/>
            <person name="Shang Y."/>
            <person name="Simmons D."/>
            <person name="Thornton R."/>
            <person name="Warren J."/>
            <person name="Weissenberger G."/>
            <person name="Zhang J."/>
            <person name="Zhang L."/>
            <person name="Zhou C."/>
            <person name="Zhu D."/>
            <person name="Muzny D."/>
            <person name="Worley K."/>
            <person name="Gibbs R."/>
        </authorList>
    </citation>
    <scope>NUCLEOTIDE SEQUENCE [LARGE SCALE GENOMIC DNA]</scope>
    <source>
        <strain evidence="1 2">ATCC 33300</strain>
    </source>
</reference>
<proteinExistence type="predicted"/>
<name>C2FVR8_SPHSI</name>
<gene>
    <name evidence="1" type="ORF">HMPREF0765_1424</name>
</gene>
<accession>C2FVR8</accession>
<dbReference type="AlphaFoldDB" id="C2FVR8"/>
<dbReference type="EMBL" id="ACHB01000034">
    <property type="protein sequence ID" value="EEI92910.1"/>
    <property type="molecule type" value="Genomic_DNA"/>
</dbReference>
<comment type="caution">
    <text evidence="1">The sequence shown here is derived from an EMBL/GenBank/DDBJ whole genome shotgun (WGS) entry which is preliminary data.</text>
</comment>